<evidence type="ECO:0000313" key="3">
    <source>
        <dbReference type="Proteomes" id="UP000199696"/>
    </source>
</evidence>
<evidence type="ECO:0000256" key="1">
    <source>
        <dbReference type="SAM" id="Phobius"/>
    </source>
</evidence>
<feature type="transmembrane region" description="Helical" evidence="1">
    <location>
        <begin position="87"/>
        <end position="107"/>
    </location>
</feature>
<dbReference type="PROSITE" id="PS51257">
    <property type="entry name" value="PROKAR_LIPOPROTEIN"/>
    <property type="match status" value="1"/>
</dbReference>
<accession>A0A1C6TRS1</accession>
<reference evidence="3" key="1">
    <citation type="submission" date="2016-06" db="EMBL/GenBank/DDBJ databases">
        <authorList>
            <person name="Varghese N."/>
            <person name="Submissions Spin"/>
        </authorList>
    </citation>
    <scope>NUCLEOTIDE SEQUENCE [LARGE SCALE GENOMIC DNA]</scope>
    <source>
        <strain evidence="3">DSM 44814</strain>
    </source>
</reference>
<feature type="transmembrane region" description="Helical" evidence="1">
    <location>
        <begin position="168"/>
        <end position="183"/>
    </location>
</feature>
<organism evidence="2 3">
    <name type="scientific">Micromonospora eburnea</name>
    <dbReference type="NCBI Taxonomy" id="227316"/>
    <lineage>
        <taxon>Bacteria</taxon>
        <taxon>Bacillati</taxon>
        <taxon>Actinomycetota</taxon>
        <taxon>Actinomycetes</taxon>
        <taxon>Micromonosporales</taxon>
        <taxon>Micromonosporaceae</taxon>
        <taxon>Micromonospora</taxon>
    </lineage>
</organism>
<feature type="transmembrane region" description="Helical" evidence="1">
    <location>
        <begin position="317"/>
        <end position="335"/>
    </location>
</feature>
<keyword evidence="1" id="KW-0472">Membrane</keyword>
<feature type="transmembrane region" description="Helical" evidence="1">
    <location>
        <begin position="285"/>
        <end position="305"/>
    </location>
</feature>
<protein>
    <recommendedName>
        <fullName evidence="4">4-amino-4-deoxy-L-arabinose transferase</fullName>
    </recommendedName>
</protein>
<evidence type="ECO:0008006" key="4">
    <source>
        <dbReference type="Google" id="ProtNLM"/>
    </source>
</evidence>
<dbReference type="AlphaFoldDB" id="A0A1C6TRS1"/>
<keyword evidence="1" id="KW-1133">Transmembrane helix</keyword>
<feature type="transmembrane region" description="Helical" evidence="1">
    <location>
        <begin position="211"/>
        <end position="232"/>
    </location>
</feature>
<feature type="transmembrane region" description="Helical" evidence="1">
    <location>
        <begin position="145"/>
        <end position="161"/>
    </location>
</feature>
<evidence type="ECO:0000313" key="2">
    <source>
        <dbReference type="EMBL" id="SCL44369.1"/>
    </source>
</evidence>
<proteinExistence type="predicted"/>
<dbReference type="OrthoDB" id="5124967at2"/>
<dbReference type="RefSeq" id="WP_141721204.1">
    <property type="nucleotide sequence ID" value="NZ_FMHY01000002.1"/>
</dbReference>
<name>A0A1C6TRS1_9ACTN</name>
<dbReference type="STRING" id="227316.GA0070604_0354"/>
<keyword evidence="1" id="KW-0812">Transmembrane</keyword>
<feature type="transmembrane region" description="Helical" evidence="1">
    <location>
        <begin position="189"/>
        <end position="204"/>
    </location>
</feature>
<dbReference type="EMBL" id="FMHY01000002">
    <property type="protein sequence ID" value="SCL44369.1"/>
    <property type="molecule type" value="Genomic_DNA"/>
</dbReference>
<keyword evidence="3" id="KW-1185">Reference proteome</keyword>
<feature type="transmembrane region" description="Helical" evidence="1">
    <location>
        <begin position="114"/>
        <end position="133"/>
    </location>
</feature>
<feature type="transmembrane region" description="Helical" evidence="1">
    <location>
        <begin position="347"/>
        <end position="367"/>
    </location>
</feature>
<dbReference type="Proteomes" id="UP000199696">
    <property type="component" value="Unassembled WGS sequence"/>
</dbReference>
<gene>
    <name evidence="2" type="ORF">GA0070604_0354</name>
</gene>
<feature type="transmembrane region" description="Helical" evidence="1">
    <location>
        <begin position="379"/>
        <end position="399"/>
    </location>
</feature>
<sequence>MIDWRGRGTLTAATAIVLGCLGVGFRAWLTAADAPPTNSDEATFGLAALHILQGKDFPAFLYGQHYMGTLESYVAAPVIWLNGPTTSALRVGPLAFYALFLIAMYFLTRRLFSARGLALLVIGLLALGSDRVVKDRIIADGSAELAAITASLILVTSILAARRGRRRLLLFGAWGFLAGLSLWDHLLILPYLACGAVALALTCARELRGKYGLVALAGLLLGASPMIAHNLMSPFRNNSLMVLLHHNTAGSDAPLVDRLHGGVMLGIPLATGLCDPSHCSRWQMLWGPAYLALLVISAIVAVRAYRSGSSPDRARELGVLTLSLGGMITVVSYARSPAAADTPIESARYLELLLVSLPAAIWPLWRLGSAKLRVAGRTLAVASVTTLVVMMTHATAALAQHALSYADQASEQRDLLAAIDRLGITRFYTEYWTCNRLIYAADERVICAVLRDDLQPGLNRYTPYLDLVNRAEDVAYIAPAGSTFDLTISRYLSDSEPQVVEAAGYRLYLPGRPTHPPRFLS</sequence>